<evidence type="ECO:0000256" key="1">
    <source>
        <dbReference type="SAM" id="MobiDB-lite"/>
    </source>
</evidence>
<keyword evidence="5" id="KW-1185">Reference proteome</keyword>
<feature type="transmembrane region" description="Helical" evidence="2">
    <location>
        <begin position="25"/>
        <end position="53"/>
    </location>
</feature>
<proteinExistence type="predicted"/>
<dbReference type="NCBIfam" id="TIGR03816">
    <property type="entry name" value="tadE_like_DECH"/>
    <property type="match status" value="1"/>
</dbReference>
<dbReference type="EMBL" id="JBEGDP010000027">
    <property type="protein sequence ID" value="MEQ7849072.1"/>
    <property type="molecule type" value="Genomic_DNA"/>
</dbReference>
<feature type="region of interest" description="Disordered" evidence="1">
    <location>
        <begin position="1"/>
        <end position="21"/>
    </location>
</feature>
<accession>A0ABV1P2Y1</accession>
<protein>
    <submittedName>
        <fullName evidence="4">Rv3654c family TadE-like protein</fullName>
    </submittedName>
</protein>
<feature type="domain" description="Putative Flp pilus-assembly TadG-like N-terminal" evidence="3">
    <location>
        <begin position="24"/>
        <end position="70"/>
    </location>
</feature>
<evidence type="ECO:0000313" key="4">
    <source>
        <dbReference type="EMBL" id="MEQ7849072.1"/>
    </source>
</evidence>
<dbReference type="InterPro" id="IPR021202">
    <property type="entry name" value="Rv3654c-like"/>
</dbReference>
<dbReference type="Proteomes" id="UP001482520">
    <property type="component" value="Unassembled WGS sequence"/>
</dbReference>
<keyword evidence="2" id="KW-0812">Transmembrane</keyword>
<dbReference type="InterPro" id="IPR028087">
    <property type="entry name" value="Tad_N"/>
</dbReference>
<organism evidence="4 5">
    <name type="scientific">Nocardioides kribbensis</name>
    <dbReference type="NCBI Taxonomy" id="305517"/>
    <lineage>
        <taxon>Bacteria</taxon>
        <taxon>Bacillati</taxon>
        <taxon>Actinomycetota</taxon>
        <taxon>Actinomycetes</taxon>
        <taxon>Propionibacteriales</taxon>
        <taxon>Nocardioidaceae</taxon>
        <taxon>Nocardioides</taxon>
    </lineage>
</organism>
<evidence type="ECO:0000313" key="5">
    <source>
        <dbReference type="Proteomes" id="UP001482520"/>
    </source>
</evidence>
<evidence type="ECO:0000256" key="2">
    <source>
        <dbReference type="SAM" id="Phobius"/>
    </source>
</evidence>
<keyword evidence="2" id="KW-1133">Transmembrane helix</keyword>
<gene>
    <name evidence="4" type="ORF">V6R90_17470</name>
</gene>
<feature type="compositionally biased region" description="Low complexity" evidence="1">
    <location>
        <begin position="1"/>
        <end position="15"/>
    </location>
</feature>
<reference evidence="4 5" key="1">
    <citation type="submission" date="2024-02" db="EMBL/GenBank/DDBJ databases">
        <title>Full genome sequence of Nocardioides kribbensis.</title>
        <authorList>
            <person name="Poletto B.L."/>
            <person name="Silva G."/>
            <person name="Galante D."/>
            <person name="Campos K.R."/>
            <person name="Santos M.B.N."/>
            <person name="Sacchi C.T."/>
        </authorList>
    </citation>
    <scope>NUCLEOTIDE SEQUENCE [LARGE SCALE GENOMIC DNA]</scope>
    <source>
        <strain evidence="4 5">O4R</strain>
    </source>
</reference>
<dbReference type="Pfam" id="PF13400">
    <property type="entry name" value="Tad"/>
    <property type="match status" value="1"/>
</dbReference>
<dbReference type="RefSeq" id="WP_349805420.1">
    <property type="nucleotide sequence ID" value="NZ_JBEGDP010000027.1"/>
</dbReference>
<name>A0ABV1P2Y1_9ACTN</name>
<keyword evidence="2" id="KW-0472">Membrane</keyword>
<sequence>MTVPVTRPVGGPVAPERGDRGQRGAATVLGVALLGVLLLVAAALGTVGAVFAAHRSAQAAADLAALAGAGALQQGEDACSAAARVAGDNGAQAVRCTVTGAEVEVEALVRGPRWLGRSADPVGVARAGPA</sequence>
<comment type="caution">
    <text evidence="4">The sequence shown here is derived from an EMBL/GenBank/DDBJ whole genome shotgun (WGS) entry which is preliminary data.</text>
</comment>
<evidence type="ECO:0000259" key="3">
    <source>
        <dbReference type="Pfam" id="PF13400"/>
    </source>
</evidence>